<evidence type="ECO:0000256" key="4">
    <source>
        <dbReference type="SAM" id="MobiDB-lite"/>
    </source>
</evidence>
<dbReference type="Proteomes" id="UP001642360">
    <property type="component" value="Unassembled WGS sequence"/>
</dbReference>
<accession>A0ABC8SUJ0</accession>
<keyword evidence="2" id="KW-0804">Transcription</keyword>
<comment type="caution">
    <text evidence="5">The sequence shown here is derived from an EMBL/GenBank/DDBJ whole genome shotgun (WGS) entry which is preliminary data.</text>
</comment>
<organism evidence="5 6">
    <name type="scientific">Ilex paraguariensis</name>
    <name type="common">yerba mate</name>
    <dbReference type="NCBI Taxonomy" id="185542"/>
    <lineage>
        <taxon>Eukaryota</taxon>
        <taxon>Viridiplantae</taxon>
        <taxon>Streptophyta</taxon>
        <taxon>Embryophyta</taxon>
        <taxon>Tracheophyta</taxon>
        <taxon>Spermatophyta</taxon>
        <taxon>Magnoliopsida</taxon>
        <taxon>eudicotyledons</taxon>
        <taxon>Gunneridae</taxon>
        <taxon>Pentapetalae</taxon>
        <taxon>asterids</taxon>
        <taxon>campanulids</taxon>
        <taxon>Aquifoliales</taxon>
        <taxon>Aquifoliaceae</taxon>
        <taxon>Ilex</taxon>
    </lineage>
</organism>
<feature type="compositionally biased region" description="Basic and acidic residues" evidence="4">
    <location>
        <begin position="43"/>
        <end position="55"/>
    </location>
</feature>
<dbReference type="GO" id="GO:0005634">
    <property type="term" value="C:nucleus"/>
    <property type="evidence" value="ECO:0007669"/>
    <property type="project" value="UniProtKB-SubCell"/>
</dbReference>
<evidence type="ECO:0000256" key="3">
    <source>
        <dbReference type="ARBA" id="ARBA00023242"/>
    </source>
</evidence>
<proteinExistence type="predicted"/>
<evidence type="ECO:0000256" key="2">
    <source>
        <dbReference type="ARBA" id="ARBA00023163"/>
    </source>
</evidence>
<name>A0ABC8SUJ0_9AQUA</name>
<comment type="subcellular location">
    <subcellularLocation>
        <location evidence="1">Nucleus</location>
    </subcellularLocation>
</comment>
<feature type="compositionally biased region" description="Basic residues" evidence="4">
    <location>
        <begin position="331"/>
        <end position="342"/>
    </location>
</feature>
<feature type="region of interest" description="Disordered" evidence="4">
    <location>
        <begin position="202"/>
        <end position="267"/>
    </location>
</feature>
<keyword evidence="3" id="KW-0539">Nucleus</keyword>
<protein>
    <submittedName>
        <fullName evidence="5">Uncharacterized protein</fullName>
    </submittedName>
</protein>
<dbReference type="AlphaFoldDB" id="A0ABC8SUJ0"/>
<evidence type="ECO:0000256" key="1">
    <source>
        <dbReference type="ARBA" id="ARBA00004123"/>
    </source>
</evidence>
<dbReference type="InterPro" id="IPR052416">
    <property type="entry name" value="GTF3C_component"/>
</dbReference>
<evidence type="ECO:0000313" key="5">
    <source>
        <dbReference type="EMBL" id="CAK9159581.1"/>
    </source>
</evidence>
<feature type="region of interest" description="Disordered" evidence="4">
    <location>
        <begin position="1"/>
        <end position="65"/>
    </location>
</feature>
<sequence length="449" mass="49222">MEEPVEVELNVNAPIAEESSRKKGKKDGKNSAKKKTSQGRTSKKQENPIAGDRESSPGAVENSKDESQGITVSLFDYSVENHFRAVDLISMLCGESEFDSFDEGEEIERLSSSITFLREWRHFNYQSRIIRFACQTESPHGKDVIGGINLPQFSAATVPMFIAVAAHPPESSYHKIGAPLTGRGVIQIWCLLNVSTKEENLFPQAKKRPKKNSRNGESVKFKVTQPKKAKGRPRKKPVNESVDNLGATQPKAKGRPRKKPVNESVDNLGCNNQFVPLAVQFPGDSNKLLPVEGFSGDTHEHITKEDTGSKRKRSSKGVAMDNSALTSSANKKLKGKARKKGQIGRNDLPLLTQKENAELSLMSPQMSSSCGQEPPGLSKSAANHGFSEIDPTAYPIPEDLALPRVVLCLAHNGKVAWDVKWRPSNVCDTESKHRMGYLAVLLGNGALEV</sequence>
<feature type="region of interest" description="Disordered" evidence="4">
    <location>
        <begin position="290"/>
        <end position="352"/>
    </location>
</feature>
<reference evidence="5 6" key="1">
    <citation type="submission" date="2024-02" db="EMBL/GenBank/DDBJ databases">
        <authorList>
            <person name="Vignale AGUSTIN F."/>
            <person name="Sosa J E."/>
            <person name="Modenutti C."/>
        </authorList>
    </citation>
    <scope>NUCLEOTIDE SEQUENCE [LARGE SCALE GENOMIC DNA]</scope>
</reference>
<feature type="compositionally biased region" description="Basic and acidic residues" evidence="4">
    <location>
        <begin position="297"/>
        <end position="309"/>
    </location>
</feature>
<dbReference type="EMBL" id="CAUOFW020003380">
    <property type="protein sequence ID" value="CAK9159581.1"/>
    <property type="molecule type" value="Genomic_DNA"/>
</dbReference>
<keyword evidence="6" id="KW-1185">Reference proteome</keyword>
<evidence type="ECO:0000313" key="6">
    <source>
        <dbReference type="Proteomes" id="UP001642360"/>
    </source>
</evidence>
<gene>
    <name evidence="5" type="ORF">ILEXP_LOCUS28279</name>
</gene>
<feature type="compositionally biased region" description="Basic residues" evidence="4">
    <location>
        <begin position="225"/>
        <end position="236"/>
    </location>
</feature>
<dbReference type="PANTHER" id="PTHR15052">
    <property type="entry name" value="RNA POLYMERASE III TRANSCRIPTION INITIATION FACTOR COMPLEX SUBUNIT"/>
    <property type="match status" value="1"/>
</dbReference>
<dbReference type="PANTHER" id="PTHR15052:SF2">
    <property type="entry name" value="GENERAL TRANSCRIPTION FACTOR 3C POLYPEPTIDE 2"/>
    <property type="match status" value="1"/>
</dbReference>
<feature type="compositionally biased region" description="Basic residues" evidence="4">
    <location>
        <begin position="22"/>
        <end position="37"/>
    </location>
</feature>